<evidence type="ECO:0000313" key="3">
    <source>
        <dbReference type="Proteomes" id="UP000268823"/>
    </source>
</evidence>
<protein>
    <submittedName>
        <fullName evidence="2">Uncharacterized protein</fullName>
    </submittedName>
</protein>
<organism evidence="2 3">
    <name type="scientific">Hortaea werneckii</name>
    <name type="common">Black yeast</name>
    <name type="synonym">Cladosporium werneckii</name>
    <dbReference type="NCBI Taxonomy" id="91943"/>
    <lineage>
        <taxon>Eukaryota</taxon>
        <taxon>Fungi</taxon>
        <taxon>Dikarya</taxon>
        <taxon>Ascomycota</taxon>
        <taxon>Pezizomycotina</taxon>
        <taxon>Dothideomycetes</taxon>
        <taxon>Dothideomycetidae</taxon>
        <taxon>Mycosphaerellales</taxon>
        <taxon>Teratosphaeriaceae</taxon>
        <taxon>Hortaea</taxon>
    </lineage>
</organism>
<feature type="region of interest" description="Disordered" evidence="1">
    <location>
        <begin position="69"/>
        <end position="98"/>
    </location>
</feature>
<evidence type="ECO:0000313" key="2">
    <source>
        <dbReference type="EMBL" id="RMY90059.1"/>
    </source>
</evidence>
<sequence length="98" mass="10513">MAMLQNSNYSNSSSNYYGRRASSESSRRSNTQASAYAVDASTMALTGFHYSTCGAGASGWRNTITAIVSGRRAHGSSASRPEGPLAERRRRASHHGRV</sequence>
<dbReference type="Proteomes" id="UP000268823">
    <property type="component" value="Unassembled WGS sequence"/>
</dbReference>
<feature type="region of interest" description="Disordered" evidence="1">
    <location>
        <begin position="1"/>
        <end position="33"/>
    </location>
</feature>
<accession>A0A3M7FME9</accession>
<feature type="compositionally biased region" description="Low complexity" evidence="1">
    <location>
        <begin position="1"/>
        <end position="20"/>
    </location>
</feature>
<dbReference type="AlphaFoldDB" id="A0A3M7FME9"/>
<feature type="compositionally biased region" description="Basic residues" evidence="1">
    <location>
        <begin position="88"/>
        <end position="98"/>
    </location>
</feature>
<proteinExistence type="predicted"/>
<gene>
    <name evidence="2" type="ORF">D0861_03893</name>
</gene>
<dbReference type="EMBL" id="QWIR01000056">
    <property type="protein sequence ID" value="RMY90059.1"/>
    <property type="molecule type" value="Genomic_DNA"/>
</dbReference>
<reference evidence="2 3" key="1">
    <citation type="journal article" date="2018" name="BMC Genomics">
        <title>Genomic evidence for intraspecific hybridization in a clonal and extremely halotolerant yeast.</title>
        <authorList>
            <person name="Gostincar C."/>
            <person name="Stajich J.E."/>
            <person name="Zupancic J."/>
            <person name="Zalar P."/>
            <person name="Gunde-Cimerman N."/>
        </authorList>
    </citation>
    <scope>NUCLEOTIDE SEQUENCE [LARGE SCALE GENOMIC DNA]</scope>
    <source>
        <strain evidence="2 3">EXF-2788</strain>
    </source>
</reference>
<name>A0A3M7FME9_HORWE</name>
<comment type="caution">
    <text evidence="2">The sequence shown here is derived from an EMBL/GenBank/DDBJ whole genome shotgun (WGS) entry which is preliminary data.</text>
</comment>
<evidence type="ECO:0000256" key="1">
    <source>
        <dbReference type="SAM" id="MobiDB-lite"/>
    </source>
</evidence>